<keyword evidence="3" id="KW-1185">Reference proteome</keyword>
<feature type="transmembrane region" description="Helical" evidence="1">
    <location>
        <begin position="7"/>
        <end position="34"/>
    </location>
</feature>
<gene>
    <name evidence="2" type="ORF">F10B_0177</name>
</gene>
<reference evidence="2 3" key="1">
    <citation type="submission" date="2020-06" db="EMBL/GenBank/DDBJ databases">
        <title>Genome Sequences of Four Bacteriophages Infecting Toxigenic Escherichia coli (STEC).</title>
        <authorList>
            <person name="Dias C."/>
            <person name="Almeida C."/>
            <person name="Lobocka M."/>
            <person name="Oliveira H."/>
        </authorList>
    </citation>
    <scope>NUCLEOTIDE SEQUENCE [LARGE SCALE GENOMIC DNA]</scope>
</reference>
<evidence type="ECO:0000313" key="3">
    <source>
        <dbReference type="Proteomes" id="UP000515358"/>
    </source>
</evidence>
<keyword evidence="1" id="KW-0472">Membrane</keyword>
<dbReference type="EMBL" id="MT682716">
    <property type="protein sequence ID" value="QLF82678.1"/>
    <property type="molecule type" value="Genomic_DNA"/>
</dbReference>
<protein>
    <submittedName>
        <fullName evidence="2">Uncharacterized protein</fullName>
    </submittedName>
</protein>
<accession>A0A7D5JJ50</accession>
<dbReference type="Proteomes" id="UP000515358">
    <property type="component" value="Segment"/>
</dbReference>
<organism evidence="2 3">
    <name type="scientific">Escherichia phage vB_EcoM_Gotham</name>
    <dbReference type="NCBI Taxonomy" id="2750849"/>
    <lineage>
        <taxon>Viruses</taxon>
        <taxon>Duplodnaviria</taxon>
        <taxon>Heunggongvirae</taxon>
        <taxon>Uroviricota</taxon>
        <taxon>Caudoviricetes</taxon>
        <taxon>Vequintavirinae</taxon>
        <taxon>Vequintavirus</taxon>
        <taxon>Vequintavirus gotham</taxon>
    </lineage>
</organism>
<sequence length="44" mass="4789">MRKIIITLGIVAGSLALFPLMVRYVLISIVLVVSDLLETVGTLF</sequence>
<evidence type="ECO:0000256" key="1">
    <source>
        <dbReference type="SAM" id="Phobius"/>
    </source>
</evidence>
<keyword evidence="1" id="KW-1133">Transmembrane helix</keyword>
<evidence type="ECO:0000313" key="2">
    <source>
        <dbReference type="EMBL" id="QLF82678.1"/>
    </source>
</evidence>
<proteinExistence type="predicted"/>
<name>A0A7D5JJ50_9CAUD</name>
<keyword evidence="1" id="KW-0812">Transmembrane</keyword>